<dbReference type="Gene3D" id="3.40.50.10050">
    <property type="entry name" value="Translation initiation factor IF- 2, domain 3"/>
    <property type="match status" value="1"/>
</dbReference>
<keyword evidence="5 8" id="KW-0648">Protein biosynthesis</keyword>
<keyword evidence="3 8" id="KW-0396">Initiation factor</keyword>
<dbReference type="GO" id="GO:0005525">
    <property type="term" value="F:GTP binding"/>
    <property type="evidence" value="ECO:0007669"/>
    <property type="project" value="UniProtKB-KW"/>
</dbReference>
<feature type="domain" description="Tr-type G" evidence="9">
    <location>
        <begin position="12"/>
        <end position="181"/>
    </location>
</feature>
<dbReference type="InterPro" id="IPR015760">
    <property type="entry name" value="TIF_IF2"/>
</dbReference>
<evidence type="ECO:0000256" key="5">
    <source>
        <dbReference type="ARBA" id="ARBA00022917"/>
    </source>
</evidence>
<dbReference type="InterPro" id="IPR027417">
    <property type="entry name" value="P-loop_NTPase"/>
</dbReference>
<organism evidence="10 11">
    <name type="scientific">Candidatus Portnoybacteria bacterium RBG_13_40_8</name>
    <dbReference type="NCBI Taxonomy" id="1801990"/>
    <lineage>
        <taxon>Bacteria</taxon>
        <taxon>Candidatus Portnoyibacteriota</taxon>
    </lineage>
</organism>
<dbReference type="InterPro" id="IPR000795">
    <property type="entry name" value="T_Tr_GTP-bd_dom"/>
</dbReference>
<evidence type="ECO:0000256" key="4">
    <source>
        <dbReference type="ARBA" id="ARBA00022741"/>
    </source>
</evidence>
<keyword evidence="6" id="KW-0342">GTP-binding</keyword>
<dbReference type="GO" id="GO:0003924">
    <property type="term" value="F:GTPase activity"/>
    <property type="evidence" value="ECO:0007669"/>
    <property type="project" value="InterPro"/>
</dbReference>
<proteinExistence type="inferred from homology"/>
<dbReference type="InterPro" id="IPR029459">
    <property type="entry name" value="EFTU-type"/>
</dbReference>
<evidence type="ECO:0000256" key="7">
    <source>
        <dbReference type="NCBIfam" id="TIGR00487"/>
    </source>
</evidence>
<comment type="similarity">
    <text evidence="1 8">Belongs to the TRAFAC class translation factor GTPase superfamily. Classic translation factor GTPase family. IF-2 subfamily.</text>
</comment>
<dbReference type="InterPro" id="IPR023115">
    <property type="entry name" value="TIF_IF2_dom3"/>
</dbReference>
<dbReference type="SUPFAM" id="SSF52540">
    <property type="entry name" value="P-loop containing nucleoside triphosphate hydrolases"/>
    <property type="match status" value="1"/>
</dbReference>
<dbReference type="Pfam" id="PF22042">
    <property type="entry name" value="EF-G_D2"/>
    <property type="match status" value="1"/>
</dbReference>
<dbReference type="CDD" id="cd01887">
    <property type="entry name" value="IF2_eIF5B"/>
    <property type="match status" value="1"/>
</dbReference>
<dbReference type="EMBL" id="MHMT01000020">
    <property type="protein sequence ID" value="OGZ32339.1"/>
    <property type="molecule type" value="Genomic_DNA"/>
</dbReference>
<dbReference type="InterPro" id="IPR000178">
    <property type="entry name" value="TF_IF2_bacterial-like"/>
</dbReference>
<comment type="function">
    <text evidence="8">One of the essential components for the initiation of protein synthesis. Protects formylmethionyl-tRNA from spontaneous hydrolysis and promotes its binding to the 30S ribosomal subunits. Also involved in the hydrolysis of GTP during the formation of the 70S ribosomal complex.</text>
</comment>
<evidence type="ECO:0000256" key="8">
    <source>
        <dbReference type="RuleBase" id="RU000644"/>
    </source>
</evidence>
<dbReference type="PANTHER" id="PTHR43381">
    <property type="entry name" value="TRANSLATION INITIATION FACTOR IF-2-RELATED"/>
    <property type="match status" value="1"/>
</dbReference>
<name>A0A1G2F2U0_9BACT</name>
<dbReference type="NCBIfam" id="TIGR00231">
    <property type="entry name" value="small_GTP"/>
    <property type="match status" value="1"/>
</dbReference>
<reference evidence="10 11" key="1">
    <citation type="journal article" date="2016" name="Nat. Commun.">
        <title>Thousands of microbial genomes shed light on interconnected biogeochemical processes in an aquifer system.</title>
        <authorList>
            <person name="Anantharaman K."/>
            <person name="Brown C.T."/>
            <person name="Hug L.A."/>
            <person name="Sharon I."/>
            <person name="Castelle C.J."/>
            <person name="Probst A.J."/>
            <person name="Thomas B.C."/>
            <person name="Singh A."/>
            <person name="Wilkins M.J."/>
            <person name="Karaoz U."/>
            <person name="Brodie E.L."/>
            <person name="Williams K.H."/>
            <person name="Hubbard S.S."/>
            <person name="Banfield J.F."/>
        </authorList>
    </citation>
    <scope>NUCLEOTIDE SEQUENCE [LARGE SCALE GENOMIC DNA]</scope>
</reference>
<dbReference type="Pfam" id="PF00009">
    <property type="entry name" value="GTP_EFTU"/>
    <property type="match status" value="1"/>
</dbReference>
<accession>A0A1G2F2U0</accession>
<dbReference type="PROSITE" id="PS51722">
    <property type="entry name" value="G_TR_2"/>
    <property type="match status" value="1"/>
</dbReference>
<dbReference type="FunFam" id="3.40.50.10050:FF:000001">
    <property type="entry name" value="Translation initiation factor IF-2"/>
    <property type="match status" value="1"/>
</dbReference>
<dbReference type="Proteomes" id="UP000177810">
    <property type="component" value="Unassembled WGS sequence"/>
</dbReference>
<dbReference type="Gene3D" id="3.40.50.300">
    <property type="entry name" value="P-loop containing nucleotide triphosphate hydrolases"/>
    <property type="match status" value="1"/>
</dbReference>
<dbReference type="InterPro" id="IPR036925">
    <property type="entry name" value="TIF_IF2_dom3_sf"/>
</dbReference>
<dbReference type="InterPro" id="IPR005225">
    <property type="entry name" value="Small_GTP-bd"/>
</dbReference>
<dbReference type="FunFam" id="3.40.50.300:FF:000019">
    <property type="entry name" value="Translation initiation factor IF-2"/>
    <property type="match status" value="1"/>
</dbReference>
<evidence type="ECO:0000259" key="9">
    <source>
        <dbReference type="PROSITE" id="PS51722"/>
    </source>
</evidence>
<dbReference type="PANTHER" id="PTHR43381:SF4">
    <property type="entry name" value="EUKARYOTIC TRANSLATION INITIATION FACTOR 5B"/>
    <property type="match status" value="1"/>
</dbReference>
<gene>
    <name evidence="10" type="ORF">A2V69_02615</name>
</gene>
<protein>
    <recommendedName>
        <fullName evidence="2 7">Translation initiation factor IF-2</fullName>
    </recommendedName>
</protein>
<keyword evidence="4" id="KW-0547">Nucleotide-binding</keyword>
<dbReference type="Pfam" id="PF11987">
    <property type="entry name" value="IF-2"/>
    <property type="match status" value="1"/>
</dbReference>
<dbReference type="STRING" id="1801990.A2V69_02615"/>
<dbReference type="Pfam" id="PF14578">
    <property type="entry name" value="GTP_EFTU_D4"/>
    <property type="match status" value="1"/>
</dbReference>
<dbReference type="GO" id="GO:0005737">
    <property type="term" value="C:cytoplasm"/>
    <property type="evidence" value="ECO:0007669"/>
    <property type="project" value="UniProtKB-UniRule"/>
</dbReference>
<comment type="caution">
    <text evidence="10">The sequence shown here is derived from an EMBL/GenBank/DDBJ whole genome shotgun (WGS) entry which is preliminary data.</text>
</comment>
<dbReference type="CDD" id="cd03702">
    <property type="entry name" value="IF2_mtIF2_II"/>
    <property type="match status" value="1"/>
</dbReference>
<evidence type="ECO:0000313" key="10">
    <source>
        <dbReference type="EMBL" id="OGZ32339.1"/>
    </source>
</evidence>
<dbReference type="InterPro" id="IPR044145">
    <property type="entry name" value="IF2_II"/>
</dbReference>
<dbReference type="InterPro" id="IPR053905">
    <property type="entry name" value="EF-G-like_DII"/>
</dbReference>
<dbReference type="SUPFAM" id="SSF52156">
    <property type="entry name" value="Initiation factor IF2/eIF5b, domain 3"/>
    <property type="match status" value="1"/>
</dbReference>
<evidence type="ECO:0000313" key="11">
    <source>
        <dbReference type="Proteomes" id="UP000177810"/>
    </source>
</evidence>
<evidence type="ECO:0000256" key="1">
    <source>
        <dbReference type="ARBA" id="ARBA00007733"/>
    </source>
</evidence>
<evidence type="ECO:0000256" key="3">
    <source>
        <dbReference type="ARBA" id="ARBA00022540"/>
    </source>
</evidence>
<dbReference type="GO" id="GO:0003743">
    <property type="term" value="F:translation initiation factor activity"/>
    <property type="evidence" value="ECO:0007669"/>
    <property type="project" value="UniProtKB-UniRule"/>
</dbReference>
<evidence type="ECO:0000256" key="6">
    <source>
        <dbReference type="ARBA" id="ARBA00023134"/>
    </source>
</evidence>
<evidence type="ECO:0000256" key="2">
    <source>
        <dbReference type="ARBA" id="ARBA00020675"/>
    </source>
</evidence>
<dbReference type="SUPFAM" id="SSF50447">
    <property type="entry name" value="Translation proteins"/>
    <property type="match status" value="2"/>
</dbReference>
<sequence length="512" mass="56353">MDKNETNKKLQPRPPIVVVLGHVDHGKTTLLDTIRKTNVVAKESGGITQHIGAYQVEHNGKFITFIDTPGHEAFCQMRSRGAKAADIAILVVAGEEGVRPQTKEVIDCIKREEIPVIVAVNKMDKPQVNYEKTVGELEKEGLVVESRGGKIPAVKISAINGEGIKDLLEMVALVAEMEELKADIEKPAEGVVVESYMDSQRGVTATFLVLEGILKVGQWIICGHTYGKIKSLENFKEEKIEEAGPSTPTIVLGLNQVPIVGERFEVVESEEAAKSKIVEKLVESPKNIQAGPSASQRGELQSEGLGEEAKIFDIILKADVQGSLEAVKDSLMKLDLENICLNILKSDVGDISETDVKLAYPANATIIGFRVKASAAVLNLAKRTGAKIRNYEIIYELFEGVRKDASKLLKPETEREELGKLKIIAIFRKEKSRMIVGGKVLEGKIVNKTNLDVIRNGEKITSGKIIQLQHNKKDMAEVEKGREAGILFEGEPIIEEGDILENYRVEKKKREL</sequence>
<dbReference type="NCBIfam" id="TIGR00487">
    <property type="entry name" value="IF-2"/>
    <property type="match status" value="1"/>
</dbReference>
<dbReference type="PRINTS" id="PR00315">
    <property type="entry name" value="ELONGATNFCT"/>
</dbReference>
<dbReference type="Gene3D" id="2.40.30.10">
    <property type="entry name" value="Translation factors"/>
    <property type="match status" value="2"/>
</dbReference>
<dbReference type="AlphaFoldDB" id="A0A1G2F2U0"/>
<dbReference type="InterPro" id="IPR009000">
    <property type="entry name" value="Transl_B-barrel_sf"/>
</dbReference>